<name>A0ABN9EG14_9NEOB</name>
<keyword evidence="1" id="KW-0819">tRNA processing</keyword>
<gene>
    <name evidence="14" type="ORF">SPARVUS_LOCUS9873740</name>
</gene>
<keyword evidence="2" id="KW-0479">Metal-binding</keyword>
<feature type="domain" description="A to I editase" evidence="13">
    <location>
        <begin position="54"/>
        <end position="151"/>
    </location>
</feature>
<evidence type="ECO:0000259" key="13">
    <source>
        <dbReference type="PROSITE" id="PS50141"/>
    </source>
</evidence>
<evidence type="ECO:0000256" key="10">
    <source>
        <dbReference type="ARBA" id="ARBA00041760"/>
    </source>
</evidence>
<evidence type="ECO:0000256" key="1">
    <source>
        <dbReference type="ARBA" id="ARBA00022694"/>
    </source>
</evidence>
<dbReference type="EC" id="3.5.4.34" evidence="8"/>
<evidence type="ECO:0000256" key="12">
    <source>
        <dbReference type="SAM" id="MobiDB-lite"/>
    </source>
</evidence>
<evidence type="ECO:0000256" key="11">
    <source>
        <dbReference type="ARBA" id="ARBA00047635"/>
    </source>
</evidence>
<comment type="function">
    <text evidence="6">Specifically deaminates adenosine-37 to inosine in tRNA-Ala.</text>
</comment>
<proteinExistence type="inferred from homology"/>
<evidence type="ECO:0000256" key="8">
    <source>
        <dbReference type="ARBA" id="ARBA00038940"/>
    </source>
</evidence>
<organism evidence="14 15">
    <name type="scientific">Staurois parvus</name>
    <dbReference type="NCBI Taxonomy" id="386267"/>
    <lineage>
        <taxon>Eukaryota</taxon>
        <taxon>Metazoa</taxon>
        <taxon>Chordata</taxon>
        <taxon>Craniata</taxon>
        <taxon>Vertebrata</taxon>
        <taxon>Euteleostomi</taxon>
        <taxon>Amphibia</taxon>
        <taxon>Batrachia</taxon>
        <taxon>Anura</taxon>
        <taxon>Neobatrachia</taxon>
        <taxon>Ranoidea</taxon>
        <taxon>Ranidae</taxon>
        <taxon>Staurois</taxon>
    </lineage>
</organism>
<dbReference type="PANTHER" id="PTHR46516">
    <property type="entry name" value="TRNA-SPECIFIC ADENOSINE DEAMINASE 1"/>
    <property type="match status" value="1"/>
</dbReference>
<dbReference type="SMART" id="SM00552">
    <property type="entry name" value="ADEAMc"/>
    <property type="match status" value="1"/>
</dbReference>
<evidence type="ECO:0000313" key="14">
    <source>
        <dbReference type="EMBL" id="CAI9583795.1"/>
    </source>
</evidence>
<reference evidence="14" key="1">
    <citation type="submission" date="2023-05" db="EMBL/GenBank/DDBJ databases">
        <authorList>
            <person name="Stuckert A."/>
        </authorList>
    </citation>
    <scope>NUCLEOTIDE SEQUENCE</scope>
</reference>
<evidence type="ECO:0000313" key="15">
    <source>
        <dbReference type="Proteomes" id="UP001162483"/>
    </source>
</evidence>
<dbReference type="Proteomes" id="UP001162483">
    <property type="component" value="Unassembled WGS sequence"/>
</dbReference>
<dbReference type="PANTHER" id="PTHR46516:SF1">
    <property type="entry name" value="TRNA-SPECIFIC ADENOSINE DEAMINASE 1"/>
    <property type="match status" value="1"/>
</dbReference>
<feature type="non-terminal residue" evidence="14">
    <location>
        <position position="1"/>
    </location>
</feature>
<evidence type="ECO:0000256" key="9">
    <source>
        <dbReference type="ARBA" id="ARBA00040502"/>
    </source>
</evidence>
<sequence length="305" mass="33295">SWTADEIAALCYRHYRTGLPKQGQPDPSREWTLLAAVVQVDGAQGAACTKKVVALGTGTKCIGQSRLSKTGDILQDSHAEIIAKRSFQRYLLHQLALALESQDSVLVPGSESRKWTMRAGVSFVFFTSHTPCGDASIIPMSPPEDQLCPTSIVSQKTSPVINSLNSGCKRKMVDCDPSWGTKRVKQEGVESRDESRDQEEGRNAPKASDIYRTGAKCVPGEAQDSRNPGWTITLWGCSVSSQAEAIPLCPCPAAIRWPDGTCSAARGRYLCIFCNSPSTLHRLWLESVHSAWRQWRGLCTAGAQK</sequence>
<dbReference type="InterPro" id="IPR002466">
    <property type="entry name" value="A_deamin"/>
</dbReference>
<accession>A0ABN9EG14</accession>
<keyword evidence="4" id="KW-0862">Zinc</keyword>
<comment type="cofactor">
    <cofactor evidence="5">
        <name>1D-myo-inositol hexakisphosphate</name>
        <dbReference type="ChEBI" id="CHEBI:58130"/>
    </cofactor>
</comment>
<feature type="region of interest" description="Disordered" evidence="12">
    <location>
        <begin position="183"/>
        <end position="206"/>
    </location>
</feature>
<evidence type="ECO:0000256" key="6">
    <source>
        <dbReference type="ARBA" id="ARBA00037784"/>
    </source>
</evidence>
<evidence type="ECO:0000256" key="4">
    <source>
        <dbReference type="ARBA" id="ARBA00022833"/>
    </source>
</evidence>
<protein>
    <recommendedName>
        <fullName evidence="9">tRNA-specific adenosine deaminase 1</fullName>
        <ecNumber evidence="8">3.5.4.34</ecNumber>
    </recommendedName>
    <alternativeName>
        <fullName evidence="10">tRNA-specific adenosine-37 deaminase</fullName>
    </alternativeName>
</protein>
<feature type="compositionally biased region" description="Basic and acidic residues" evidence="12">
    <location>
        <begin position="184"/>
        <end position="203"/>
    </location>
</feature>
<keyword evidence="15" id="KW-1185">Reference proteome</keyword>
<comment type="caution">
    <text evidence="14">The sequence shown here is derived from an EMBL/GenBank/DDBJ whole genome shotgun (WGS) entry which is preliminary data.</text>
</comment>
<comment type="similarity">
    <text evidence="7">Belongs to the ADAT1 family.</text>
</comment>
<dbReference type="PROSITE" id="PS50141">
    <property type="entry name" value="A_DEAMIN_EDITASE"/>
    <property type="match status" value="1"/>
</dbReference>
<comment type="catalytic activity">
    <reaction evidence="11">
        <text>adenosine(37) in tRNA(Ala) + H2O + H(+) = inosine(37) in tRNA(Ala) + NH4(+)</text>
        <dbReference type="Rhea" id="RHEA:50968"/>
        <dbReference type="Rhea" id="RHEA-COMP:12855"/>
        <dbReference type="Rhea" id="RHEA-COMP:12856"/>
        <dbReference type="ChEBI" id="CHEBI:15377"/>
        <dbReference type="ChEBI" id="CHEBI:15378"/>
        <dbReference type="ChEBI" id="CHEBI:28938"/>
        <dbReference type="ChEBI" id="CHEBI:74411"/>
        <dbReference type="ChEBI" id="CHEBI:82852"/>
        <dbReference type="EC" id="3.5.4.34"/>
    </reaction>
</comment>
<keyword evidence="3" id="KW-0378">Hydrolase</keyword>
<evidence type="ECO:0000256" key="7">
    <source>
        <dbReference type="ARBA" id="ARBA00038326"/>
    </source>
</evidence>
<evidence type="ECO:0000256" key="3">
    <source>
        <dbReference type="ARBA" id="ARBA00022801"/>
    </source>
</evidence>
<evidence type="ECO:0000256" key="5">
    <source>
        <dbReference type="ARBA" id="ARBA00037026"/>
    </source>
</evidence>
<evidence type="ECO:0000256" key="2">
    <source>
        <dbReference type="ARBA" id="ARBA00022723"/>
    </source>
</evidence>
<dbReference type="EMBL" id="CATNWA010015481">
    <property type="protein sequence ID" value="CAI9583795.1"/>
    <property type="molecule type" value="Genomic_DNA"/>
</dbReference>
<dbReference type="Pfam" id="PF02137">
    <property type="entry name" value="A_deamin"/>
    <property type="match status" value="1"/>
</dbReference>